<protein>
    <submittedName>
        <fullName evidence="2">Uncharacterized protein</fullName>
    </submittedName>
</protein>
<dbReference type="Proteomes" id="UP000887226">
    <property type="component" value="Unassembled WGS sequence"/>
</dbReference>
<organism evidence="2 3">
    <name type="scientific">Calycina marina</name>
    <dbReference type="NCBI Taxonomy" id="1763456"/>
    <lineage>
        <taxon>Eukaryota</taxon>
        <taxon>Fungi</taxon>
        <taxon>Dikarya</taxon>
        <taxon>Ascomycota</taxon>
        <taxon>Pezizomycotina</taxon>
        <taxon>Leotiomycetes</taxon>
        <taxon>Helotiales</taxon>
        <taxon>Pezizellaceae</taxon>
        <taxon>Calycina</taxon>
    </lineage>
</organism>
<accession>A0A9P8CHK4</accession>
<dbReference type="OrthoDB" id="3561867at2759"/>
<gene>
    <name evidence="2" type="ORF">BJ878DRAFT_500826</name>
</gene>
<dbReference type="SUPFAM" id="SSF56672">
    <property type="entry name" value="DNA/RNA polymerases"/>
    <property type="match status" value="1"/>
</dbReference>
<evidence type="ECO:0000313" key="2">
    <source>
        <dbReference type="EMBL" id="KAG9245566.1"/>
    </source>
</evidence>
<dbReference type="AlphaFoldDB" id="A0A9P8CHK4"/>
<dbReference type="EMBL" id="MU253840">
    <property type="protein sequence ID" value="KAG9245566.1"/>
    <property type="molecule type" value="Genomic_DNA"/>
</dbReference>
<reference evidence="2" key="1">
    <citation type="journal article" date="2021" name="IMA Fungus">
        <title>Genomic characterization of three marine fungi, including Emericellopsis atlantica sp. nov. with signatures of a generalist lifestyle and marine biomass degradation.</title>
        <authorList>
            <person name="Hagestad O.C."/>
            <person name="Hou L."/>
            <person name="Andersen J.H."/>
            <person name="Hansen E.H."/>
            <person name="Altermark B."/>
            <person name="Li C."/>
            <person name="Kuhnert E."/>
            <person name="Cox R.J."/>
            <person name="Crous P.W."/>
            <person name="Spatafora J.W."/>
            <person name="Lail K."/>
            <person name="Amirebrahimi M."/>
            <person name="Lipzen A."/>
            <person name="Pangilinan J."/>
            <person name="Andreopoulos W."/>
            <person name="Hayes R.D."/>
            <person name="Ng V."/>
            <person name="Grigoriev I.V."/>
            <person name="Jackson S.A."/>
            <person name="Sutton T.D.S."/>
            <person name="Dobson A.D.W."/>
            <person name="Rama T."/>
        </authorList>
    </citation>
    <scope>NUCLEOTIDE SEQUENCE</scope>
    <source>
        <strain evidence="2">TRa3180A</strain>
    </source>
</reference>
<comment type="caution">
    <text evidence="2">The sequence shown here is derived from an EMBL/GenBank/DDBJ whole genome shotgun (WGS) entry which is preliminary data.</text>
</comment>
<proteinExistence type="predicted"/>
<dbReference type="InterPro" id="IPR043502">
    <property type="entry name" value="DNA/RNA_pol_sf"/>
</dbReference>
<evidence type="ECO:0000256" key="1">
    <source>
        <dbReference type="SAM" id="MobiDB-lite"/>
    </source>
</evidence>
<keyword evidence="3" id="KW-1185">Reference proteome</keyword>
<evidence type="ECO:0000313" key="3">
    <source>
        <dbReference type="Proteomes" id="UP000887226"/>
    </source>
</evidence>
<name>A0A9P8CHK4_9HELO</name>
<feature type="region of interest" description="Disordered" evidence="1">
    <location>
        <begin position="16"/>
        <end position="35"/>
    </location>
</feature>
<sequence length="104" mass="11824">MERRLRAMEENLRCASPDNSTLTQGSYPPNKVKRDEMTSQRVDICMISATATSQFHLRRMADEQLSETKKYVVDNLHKDFIAPSNAPYSASILFAKKPDGGLRF</sequence>
<dbReference type="Gene3D" id="3.10.10.10">
    <property type="entry name" value="HIV Type 1 Reverse Transcriptase, subunit A, domain 1"/>
    <property type="match status" value="1"/>
</dbReference>
<feature type="compositionally biased region" description="Polar residues" evidence="1">
    <location>
        <begin position="17"/>
        <end position="27"/>
    </location>
</feature>